<dbReference type="PRINTS" id="PR00080">
    <property type="entry name" value="SDRFAMILY"/>
</dbReference>
<dbReference type="Proteomes" id="UP000184368">
    <property type="component" value="Unassembled WGS sequence"/>
</dbReference>
<dbReference type="PANTHER" id="PTHR44196:SF2">
    <property type="entry name" value="SHORT-CHAIN DEHYDROGENASE-RELATED"/>
    <property type="match status" value="1"/>
</dbReference>
<keyword evidence="5" id="KW-1185">Reference proteome</keyword>
<dbReference type="InterPro" id="IPR036291">
    <property type="entry name" value="NAD(P)-bd_dom_sf"/>
</dbReference>
<evidence type="ECO:0000256" key="1">
    <source>
        <dbReference type="ARBA" id="ARBA00006484"/>
    </source>
</evidence>
<dbReference type="CDD" id="cd05233">
    <property type="entry name" value="SDR_c"/>
    <property type="match status" value="1"/>
</dbReference>
<dbReference type="STRING" id="1302690.BUE76_02325"/>
<dbReference type="EMBL" id="FQUO01000017">
    <property type="protein sequence ID" value="SHG08198.1"/>
    <property type="molecule type" value="Genomic_DNA"/>
</dbReference>
<gene>
    <name evidence="4" type="ORF">SAMN05444008_11792</name>
</gene>
<dbReference type="GO" id="GO:0016020">
    <property type="term" value="C:membrane"/>
    <property type="evidence" value="ECO:0007669"/>
    <property type="project" value="TreeGrafter"/>
</dbReference>
<keyword evidence="2" id="KW-0560">Oxidoreductase</keyword>
<comment type="similarity">
    <text evidence="1 3">Belongs to the short-chain dehydrogenases/reductases (SDR) family.</text>
</comment>
<evidence type="ECO:0008006" key="6">
    <source>
        <dbReference type="Google" id="ProtNLM"/>
    </source>
</evidence>
<evidence type="ECO:0000256" key="2">
    <source>
        <dbReference type="ARBA" id="ARBA00023002"/>
    </source>
</evidence>
<dbReference type="AlphaFoldDB" id="A0A1M5GWY7"/>
<dbReference type="GO" id="GO:0016491">
    <property type="term" value="F:oxidoreductase activity"/>
    <property type="evidence" value="ECO:0007669"/>
    <property type="project" value="UniProtKB-KW"/>
</dbReference>
<dbReference type="PRINTS" id="PR00081">
    <property type="entry name" value="GDHRDH"/>
</dbReference>
<reference evidence="4 5" key="1">
    <citation type="submission" date="2016-11" db="EMBL/GenBank/DDBJ databases">
        <authorList>
            <person name="Jaros S."/>
            <person name="Januszkiewicz K."/>
            <person name="Wedrychowicz H."/>
        </authorList>
    </citation>
    <scope>NUCLEOTIDE SEQUENCE [LARGE SCALE GENOMIC DNA]</scope>
    <source>
        <strain evidence="4 5">DSM 26897</strain>
    </source>
</reference>
<protein>
    <recommendedName>
        <fullName evidence="6">Short-chain dehydrogenase</fullName>
    </recommendedName>
</protein>
<dbReference type="PROSITE" id="PS00061">
    <property type="entry name" value="ADH_SHORT"/>
    <property type="match status" value="1"/>
</dbReference>
<organism evidence="4 5">
    <name type="scientific">Cnuella takakiae</name>
    <dbReference type="NCBI Taxonomy" id="1302690"/>
    <lineage>
        <taxon>Bacteria</taxon>
        <taxon>Pseudomonadati</taxon>
        <taxon>Bacteroidota</taxon>
        <taxon>Chitinophagia</taxon>
        <taxon>Chitinophagales</taxon>
        <taxon>Chitinophagaceae</taxon>
        <taxon>Cnuella</taxon>
    </lineage>
</organism>
<dbReference type="InterPro" id="IPR020904">
    <property type="entry name" value="Sc_DH/Rdtase_CS"/>
</dbReference>
<dbReference type="RefSeq" id="WP_073046694.1">
    <property type="nucleotide sequence ID" value="NZ_FQUO01000017.1"/>
</dbReference>
<dbReference type="SUPFAM" id="SSF51735">
    <property type="entry name" value="NAD(P)-binding Rossmann-fold domains"/>
    <property type="match status" value="1"/>
</dbReference>
<dbReference type="OrthoDB" id="9808814at2"/>
<proteinExistence type="inferred from homology"/>
<evidence type="ECO:0000313" key="4">
    <source>
        <dbReference type="EMBL" id="SHG08198.1"/>
    </source>
</evidence>
<accession>A0A1M5GWY7</accession>
<dbReference type="PANTHER" id="PTHR44196">
    <property type="entry name" value="DEHYDROGENASE/REDUCTASE SDR FAMILY MEMBER 7B"/>
    <property type="match status" value="1"/>
</dbReference>
<evidence type="ECO:0000256" key="3">
    <source>
        <dbReference type="RuleBase" id="RU000363"/>
    </source>
</evidence>
<name>A0A1M5GWY7_9BACT</name>
<sequence length="295" mass="32291">MQPTDYALITGASEGLGKALALECAERGIPMVLVALPGSGLAHTANFIQNHFGVVAHAIETDLSEEANCFALHRQVQGLGCRIGILVNNAGMGGTFYFHQRSTGYYSRLIRLNTLAPTLLSRLFLDDLLAAAPAHILNVSSLAALFPLPQKQVYGGTKSYLLAFSRSLRRELRPPKVYVSALCPGAINTSWRLILANRTGTWLGRRSTLEPQVVAKAAIEGMLRKKARIVPGRINRLLLQVSNWCPGWLQDRLTAFQQKSFKAEVVPLPTSHTPFSQPQNKMYETLVLATVFLAA</sequence>
<dbReference type="Gene3D" id="3.40.50.720">
    <property type="entry name" value="NAD(P)-binding Rossmann-like Domain"/>
    <property type="match status" value="1"/>
</dbReference>
<dbReference type="PIRSF" id="PIRSF000126">
    <property type="entry name" value="11-beta-HSD1"/>
    <property type="match status" value="1"/>
</dbReference>
<dbReference type="InterPro" id="IPR002347">
    <property type="entry name" value="SDR_fam"/>
</dbReference>
<evidence type="ECO:0000313" key="5">
    <source>
        <dbReference type="Proteomes" id="UP000184368"/>
    </source>
</evidence>
<dbReference type="Pfam" id="PF00106">
    <property type="entry name" value="adh_short"/>
    <property type="match status" value="1"/>
</dbReference>